<dbReference type="Pfam" id="PF22481">
    <property type="entry name" value="DUF6985"/>
    <property type="match status" value="1"/>
</dbReference>
<evidence type="ECO:0000313" key="3">
    <source>
        <dbReference type="Proteomes" id="UP001285921"/>
    </source>
</evidence>
<comment type="caution">
    <text evidence="2">The sequence shown here is derived from an EMBL/GenBank/DDBJ whole genome shotgun (WGS) entry which is preliminary data.</text>
</comment>
<proteinExistence type="predicted"/>
<feature type="domain" description="DUF6985" evidence="1">
    <location>
        <begin position="16"/>
        <end position="154"/>
    </location>
</feature>
<organism evidence="2 3">
    <name type="scientific">Paenibacillus glycanilyticus</name>
    <dbReference type="NCBI Taxonomy" id="126569"/>
    <lineage>
        <taxon>Bacteria</taxon>
        <taxon>Bacillati</taxon>
        <taxon>Bacillota</taxon>
        <taxon>Bacilli</taxon>
        <taxon>Bacillales</taxon>
        <taxon>Paenibacillaceae</taxon>
        <taxon>Paenibacillus</taxon>
    </lineage>
</organism>
<dbReference type="RefSeq" id="WP_317979261.1">
    <property type="nucleotide sequence ID" value="NZ_BTCL01000003.1"/>
</dbReference>
<sequence>MEYSIPNLTLGEFGYEGNIPLSSWSERAVTLEIGGDMVEDNPKVTLEHVNGYNFTIEKQEYIKEIIMEAIFKEYLILRESYGFDVEEANEIMPEINTTYDLEQFIELSGVHILNVNYVEIAYIGYEFRCSWDEEHGLGVLTHKDRIVEVGGADTSVLTWKAEVDFEALGIVH</sequence>
<protein>
    <recommendedName>
        <fullName evidence="1">DUF6985 domain-containing protein</fullName>
    </recommendedName>
</protein>
<keyword evidence="3" id="KW-1185">Reference proteome</keyword>
<evidence type="ECO:0000259" key="1">
    <source>
        <dbReference type="Pfam" id="PF22481"/>
    </source>
</evidence>
<dbReference type="InterPro" id="IPR054254">
    <property type="entry name" value="DUF6985"/>
</dbReference>
<accession>A0ABQ6NGK8</accession>
<dbReference type="EMBL" id="BTCL01000003">
    <property type="protein sequence ID" value="GMK44218.1"/>
    <property type="molecule type" value="Genomic_DNA"/>
</dbReference>
<name>A0ABQ6NGK8_9BACL</name>
<dbReference type="Proteomes" id="UP001285921">
    <property type="component" value="Unassembled WGS sequence"/>
</dbReference>
<reference evidence="2 3" key="1">
    <citation type="submission" date="2023-05" db="EMBL/GenBank/DDBJ databases">
        <title>Draft genome of Paenibacillus sp. CCS26.</title>
        <authorList>
            <person name="Akita H."/>
            <person name="Shinto Y."/>
            <person name="Kimura Z."/>
        </authorList>
    </citation>
    <scope>NUCLEOTIDE SEQUENCE [LARGE SCALE GENOMIC DNA]</scope>
    <source>
        <strain evidence="2 3">CCS26</strain>
    </source>
</reference>
<gene>
    <name evidence="2" type="ORF">PghCCS26_13450</name>
</gene>
<evidence type="ECO:0000313" key="2">
    <source>
        <dbReference type="EMBL" id="GMK44218.1"/>
    </source>
</evidence>